<dbReference type="Gene3D" id="2.60.120.10">
    <property type="entry name" value="Jelly Rolls"/>
    <property type="match status" value="1"/>
</dbReference>
<sequence>MAFYTLPQHLKMCIREYEKDQWQEDIGINMDNLLLSLPRDIRSDTKRYLCFGVISGVPFFENLDKQVLDAMSDNLKPVLYKEESYIVREGEPMDAMLFIMRGRLLSVTTYGGRTGFFFNSVNLKAGDFCGEELLTWSLDQSTPLFYSSNLH</sequence>
<comment type="caution">
    <text evidence="4">The sequence shown here is derived from an EMBL/GenBank/DDBJ whole genome shotgun (WGS) entry which is preliminary data.</text>
</comment>
<feature type="domain" description="Cyclic nucleotide-binding" evidence="3">
    <location>
        <begin position="59"/>
        <end position="143"/>
    </location>
</feature>
<keyword evidence="5" id="KW-1185">Reference proteome</keyword>
<gene>
    <name evidence="4" type="ORF">RchiOBHm_Chr5g0056501</name>
</gene>
<evidence type="ECO:0000256" key="2">
    <source>
        <dbReference type="ARBA" id="ARBA00023303"/>
    </source>
</evidence>
<dbReference type="GO" id="GO:0034220">
    <property type="term" value="P:monoatomic ion transmembrane transport"/>
    <property type="evidence" value="ECO:0007669"/>
    <property type="project" value="UniProtKB-KW"/>
</dbReference>
<reference evidence="4 5" key="1">
    <citation type="journal article" date="2018" name="Nat. Genet.">
        <title>The Rosa genome provides new insights in the design of modern roses.</title>
        <authorList>
            <person name="Bendahmane M."/>
        </authorList>
    </citation>
    <scope>NUCLEOTIDE SEQUENCE [LARGE SCALE GENOMIC DNA]</scope>
    <source>
        <strain evidence="5">cv. Old Blush</strain>
    </source>
</reference>
<dbReference type="InterPro" id="IPR014710">
    <property type="entry name" value="RmlC-like_jellyroll"/>
</dbReference>
<dbReference type="AlphaFoldDB" id="A0A2P6QGP5"/>
<dbReference type="PANTHER" id="PTHR45651:SF5">
    <property type="entry name" value="CYCLIC NUCLEOTIDE-GATED ION CHANNEL 1"/>
    <property type="match status" value="1"/>
</dbReference>
<dbReference type="CDD" id="cd00038">
    <property type="entry name" value="CAP_ED"/>
    <property type="match status" value="1"/>
</dbReference>
<keyword evidence="1" id="KW-0406">Ion transport</keyword>
<dbReference type="Gene3D" id="1.10.287.630">
    <property type="entry name" value="Helix hairpin bin"/>
    <property type="match status" value="1"/>
</dbReference>
<dbReference type="Proteomes" id="UP000238479">
    <property type="component" value="Chromosome 5"/>
</dbReference>
<dbReference type="InterPro" id="IPR000595">
    <property type="entry name" value="cNMP-bd_dom"/>
</dbReference>
<evidence type="ECO:0000313" key="4">
    <source>
        <dbReference type="EMBL" id="PRQ33340.1"/>
    </source>
</evidence>
<evidence type="ECO:0000313" key="5">
    <source>
        <dbReference type="Proteomes" id="UP000238479"/>
    </source>
</evidence>
<keyword evidence="2" id="KW-0407">Ion channel</keyword>
<dbReference type="Gramene" id="PRQ33340">
    <property type="protein sequence ID" value="PRQ33340"/>
    <property type="gene ID" value="RchiOBHm_Chr5g0056501"/>
</dbReference>
<dbReference type="PROSITE" id="PS50042">
    <property type="entry name" value="CNMP_BINDING_3"/>
    <property type="match status" value="1"/>
</dbReference>
<dbReference type="InterPro" id="IPR018490">
    <property type="entry name" value="cNMP-bd_dom_sf"/>
</dbReference>
<dbReference type="OMA" id="RERVWHY"/>
<dbReference type="SUPFAM" id="SSF51206">
    <property type="entry name" value="cAMP-binding domain-like"/>
    <property type="match status" value="1"/>
</dbReference>
<keyword evidence="1" id="KW-1071">Ligand-gated ion channel</keyword>
<name>A0A2P6QGP5_ROSCH</name>
<dbReference type="EMBL" id="PDCK01000043">
    <property type="protein sequence ID" value="PRQ33340.1"/>
    <property type="molecule type" value="Genomic_DNA"/>
</dbReference>
<organism evidence="4 5">
    <name type="scientific">Rosa chinensis</name>
    <name type="common">China rose</name>
    <dbReference type="NCBI Taxonomy" id="74649"/>
    <lineage>
        <taxon>Eukaryota</taxon>
        <taxon>Viridiplantae</taxon>
        <taxon>Streptophyta</taxon>
        <taxon>Embryophyta</taxon>
        <taxon>Tracheophyta</taxon>
        <taxon>Spermatophyta</taxon>
        <taxon>Magnoliopsida</taxon>
        <taxon>eudicotyledons</taxon>
        <taxon>Gunneridae</taxon>
        <taxon>Pentapetalae</taxon>
        <taxon>rosids</taxon>
        <taxon>fabids</taxon>
        <taxon>Rosales</taxon>
        <taxon>Rosaceae</taxon>
        <taxon>Rosoideae</taxon>
        <taxon>Rosoideae incertae sedis</taxon>
        <taxon>Rosa</taxon>
    </lineage>
</organism>
<proteinExistence type="predicted"/>
<evidence type="ECO:0000259" key="3">
    <source>
        <dbReference type="PROSITE" id="PS50042"/>
    </source>
</evidence>
<keyword evidence="1" id="KW-0813">Transport</keyword>
<dbReference type="GO" id="GO:0016020">
    <property type="term" value="C:membrane"/>
    <property type="evidence" value="ECO:0007669"/>
    <property type="project" value="UniProtKB-SubCell"/>
</dbReference>
<protein>
    <submittedName>
        <fullName evidence="4">Putative rmlC-like jelly roll protein</fullName>
    </submittedName>
</protein>
<evidence type="ECO:0000256" key="1">
    <source>
        <dbReference type="ARBA" id="ARBA00023286"/>
    </source>
</evidence>
<dbReference type="PANTHER" id="PTHR45651">
    <property type="entry name" value="CYCLIC NUCLEOTIDE-GATED ION CHANNEL 15-RELATED-RELATED"/>
    <property type="match status" value="1"/>
</dbReference>
<accession>A0A2P6QGP5</accession>